<proteinExistence type="predicted"/>
<sequence>MDKINNPLLGTWQLVRWEITYGDGRAPTLPFGAQATGLIQYTGDGWMSACIARGVRGRLSSDSVRSAPEAERLAAFESYFQYAGPYEVKGAAGQQQVVHKVSHSLNPNFVGTEQVRNMTFAADGGLTLSASDTVPGTDVARHHRLIWSRASSFSGAA</sequence>
<name>A0ABW1TYJ3_9BURK</name>
<accession>A0ABW1TYJ3</accession>
<comment type="caution">
    <text evidence="2">The sequence shown here is derived from an EMBL/GenBank/DDBJ whole genome shotgun (WGS) entry which is preliminary data.</text>
</comment>
<evidence type="ECO:0000259" key="1">
    <source>
        <dbReference type="Pfam" id="PF13924"/>
    </source>
</evidence>
<evidence type="ECO:0000313" key="2">
    <source>
        <dbReference type="EMBL" id="MFC6281960.1"/>
    </source>
</evidence>
<keyword evidence="3" id="KW-1185">Reference proteome</keyword>
<reference evidence="3" key="1">
    <citation type="journal article" date="2019" name="Int. J. Syst. Evol. Microbiol.">
        <title>The Global Catalogue of Microorganisms (GCM) 10K type strain sequencing project: providing services to taxonomists for standard genome sequencing and annotation.</title>
        <authorList>
            <consortium name="The Broad Institute Genomics Platform"/>
            <consortium name="The Broad Institute Genome Sequencing Center for Infectious Disease"/>
            <person name="Wu L."/>
            <person name="Ma J."/>
        </authorList>
    </citation>
    <scope>NUCLEOTIDE SEQUENCE [LARGE SCALE GENOMIC DNA]</scope>
    <source>
        <strain evidence="3">CCUG 39402</strain>
    </source>
</reference>
<dbReference type="InterPro" id="IPR024311">
    <property type="entry name" value="Lipocalin-like"/>
</dbReference>
<feature type="domain" description="Lipocalin-like" evidence="1">
    <location>
        <begin position="10"/>
        <end position="150"/>
    </location>
</feature>
<evidence type="ECO:0000313" key="3">
    <source>
        <dbReference type="Proteomes" id="UP001596270"/>
    </source>
</evidence>
<gene>
    <name evidence="2" type="ORF">ACFQND_12010</name>
</gene>
<dbReference type="EMBL" id="JBHSRS010000018">
    <property type="protein sequence ID" value="MFC6281960.1"/>
    <property type="molecule type" value="Genomic_DNA"/>
</dbReference>
<dbReference type="Pfam" id="PF13924">
    <property type="entry name" value="Lipocalin_5"/>
    <property type="match status" value="1"/>
</dbReference>
<dbReference type="RefSeq" id="WP_371438443.1">
    <property type="nucleotide sequence ID" value="NZ_JBHSRS010000018.1"/>
</dbReference>
<dbReference type="Proteomes" id="UP001596270">
    <property type="component" value="Unassembled WGS sequence"/>
</dbReference>
<protein>
    <submittedName>
        <fullName evidence="2">Lipocalin-like domain-containing protein</fullName>
    </submittedName>
</protein>
<organism evidence="2 3">
    <name type="scientific">Polaromonas aquatica</name>
    <dbReference type="NCBI Taxonomy" id="332657"/>
    <lineage>
        <taxon>Bacteria</taxon>
        <taxon>Pseudomonadati</taxon>
        <taxon>Pseudomonadota</taxon>
        <taxon>Betaproteobacteria</taxon>
        <taxon>Burkholderiales</taxon>
        <taxon>Comamonadaceae</taxon>
        <taxon>Polaromonas</taxon>
    </lineage>
</organism>